<reference evidence="3" key="1">
    <citation type="journal article" date="2020" name="Int. J. Syst. Evol. Microbiol.">
        <title>Alteromonas alba sp. nov., a marine bacterium isolated from the seawater of the West Pacific Ocean.</title>
        <authorList>
            <person name="Sun C."/>
            <person name="Wu Y.-H."/>
            <person name="Xamxidin M."/>
            <person name="Cheng H."/>
            <person name="Xu X.-W."/>
        </authorList>
    </citation>
    <scope>NUCLEOTIDE SEQUENCE [LARGE SCALE GENOMIC DNA]</scope>
    <source>
        <strain evidence="3">9a2</strain>
    </source>
</reference>
<organism evidence="2 3">
    <name type="scientific">Alteromonas gracilis</name>
    <dbReference type="NCBI Taxonomy" id="1479524"/>
    <lineage>
        <taxon>Bacteria</taxon>
        <taxon>Pseudomonadati</taxon>
        <taxon>Pseudomonadota</taxon>
        <taxon>Gammaproteobacteria</taxon>
        <taxon>Alteromonadales</taxon>
        <taxon>Alteromonadaceae</taxon>
        <taxon>Alteromonas/Salinimonas group</taxon>
        <taxon>Alteromonas</taxon>
    </lineage>
</organism>
<comment type="caution">
    <text evidence="2">The sequence shown here is derived from an EMBL/GenBank/DDBJ whole genome shotgun (WGS) entry which is preliminary data.</text>
</comment>
<evidence type="ECO:0000313" key="3">
    <source>
        <dbReference type="Proteomes" id="UP000239539"/>
    </source>
</evidence>
<proteinExistence type="predicted"/>
<feature type="signal peptide" evidence="1">
    <location>
        <begin position="1"/>
        <end position="37"/>
    </location>
</feature>
<evidence type="ECO:0000313" key="2">
    <source>
        <dbReference type="EMBL" id="PRO68441.1"/>
    </source>
</evidence>
<keyword evidence="1" id="KW-0732">Signal</keyword>
<gene>
    <name evidence="2" type="ORF">C6Y39_12400</name>
</gene>
<accession>A0ABX5CPQ8</accession>
<protein>
    <submittedName>
        <fullName evidence="2">TIGR03016 family PEP-CTERM system-associated outer membrane protein</fullName>
    </submittedName>
</protein>
<dbReference type="EMBL" id="PVNO01000026">
    <property type="protein sequence ID" value="PRO68441.1"/>
    <property type="molecule type" value="Genomic_DNA"/>
</dbReference>
<sequence>MDIIMLSEKTKQRTQQQTTVWGISLSISLLSASNAFAEIKVTGTAEAEYIFQDVKSEDLGQLSLDTFQIAPSINASIDTRTFSGFWSGSLTHLERDKVSDSRRDTFEEYNYSVIWQPFERVFQIEATGALNYQNANANNYLVSDFLNNSDSLSKTRSNRVSALANLERLSWIKAQGGVAYSDVASERSTLNNGQALDNNTLELFGGMSNSDNRRQVLWELNGAYINTDRAQTNDGNFVTRVGDAFVDVAIVKDIGVRLNARHEANQISNRDDTTSITREFNSYGIGLSYRQSEDRYIAITANKSDSDLDEDNNETFVGLDFNWALSSRTNLSGSYGRRFYGEAVAFDATYNSKYFRTSLNYSEDVTNTSRLLANPQNLGVFVCPAANISIADCFQPSTLVYQPDANEQLVQLTSQVIEFDDNIIVRKSTNFQAGYDFSRITIALTSRYAEDDYLDLERLRRTYSLGTSLAYELGSYTNLNAEVTYANITQISEQQELDGESDNWRGNIALQREFGKSLTAVVDFSYIEQSGEINAGVGLFGNDFSDRRISLSIIYKYQ</sequence>
<dbReference type="Proteomes" id="UP000239539">
    <property type="component" value="Unassembled WGS sequence"/>
</dbReference>
<evidence type="ECO:0000256" key="1">
    <source>
        <dbReference type="SAM" id="SignalP"/>
    </source>
</evidence>
<keyword evidence="3" id="KW-1185">Reference proteome</keyword>
<dbReference type="RefSeq" id="WP_105931580.1">
    <property type="nucleotide sequence ID" value="NZ_PVNO01000026.1"/>
</dbReference>
<name>A0ABX5CPQ8_9ALTE</name>
<feature type="chain" id="PRO_5047466365" evidence="1">
    <location>
        <begin position="38"/>
        <end position="558"/>
    </location>
</feature>